<accession>A0A419SP67</accession>
<evidence type="ECO:0000256" key="1">
    <source>
        <dbReference type="SAM" id="SignalP"/>
    </source>
</evidence>
<organism evidence="2 3">
    <name type="scientific">Ammoniphilus oxalaticus</name>
    <dbReference type="NCBI Taxonomy" id="66863"/>
    <lineage>
        <taxon>Bacteria</taxon>
        <taxon>Bacillati</taxon>
        <taxon>Bacillota</taxon>
        <taxon>Bacilli</taxon>
        <taxon>Bacillales</taxon>
        <taxon>Paenibacillaceae</taxon>
        <taxon>Aneurinibacillus group</taxon>
        <taxon>Ammoniphilus</taxon>
    </lineage>
</organism>
<proteinExistence type="predicted"/>
<sequence length="149" mass="16700">MLRRGKLSAVIIISFALPLIVNASTNSATASSIYTDPTLNQPLAQQLTYFATFQTSNNHLHEHFFNTHATNIELAIRQFNKSTIVGPNYKNQLLQTTTIAAPMIITEYPKKSDYAAAISLRSRPLKSIKNFFGKIITSPFKLLQNRTKD</sequence>
<dbReference type="EMBL" id="MCHY01000006">
    <property type="protein sequence ID" value="RKD26001.1"/>
    <property type="molecule type" value="Genomic_DNA"/>
</dbReference>
<feature type="signal peptide" evidence="1">
    <location>
        <begin position="1"/>
        <end position="23"/>
    </location>
</feature>
<keyword evidence="1" id="KW-0732">Signal</keyword>
<evidence type="ECO:0000313" key="2">
    <source>
        <dbReference type="EMBL" id="RKD26001.1"/>
    </source>
</evidence>
<dbReference type="RefSeq" id="WP_120188681.1">
    <property type="nucleotide sequence ID" value="NZ_MCHY01000006.1"/>
</dbReference>
<gene>
    <name evidence="2" type="ORF">BEP19_03490</name>
</gene>
<name>A0A419SP67_9BACL</name>
<dbReference type="Proteomes" id="UP000284219">
    <property type="component" value="Unassembled WGS sequence"/>
</dbReference>
<keyword evidence="3" id="KW-1185">Reference proteome</keyword>
<dbReference type="AlphaFoldDB" id="A0A419SP67"/>
<evidence type="ECO:0000313" key="3">
    <source>
        <dbReference type="Proteomes" id="UP000284219"/>
    </source>
</evidence>
<feature type="chain" id="PRO_5019221651" evidence="1">
    <location>
        <begin position="24"/>
        <end position="149"/>
    </location>
</feature>
<comment type="caution">
    <text evidence="2">The sequence shown here is derived from an EMBL/GenBank/DDBJ whole genome shotgun (WGS) entry which is preliminary data.</text>
</comment>
<protein>
    <submittedName>
        <fullName evidence="2">Uncharacterized protein</fullName>
    </submittedName>
</protein>
<reference evidence="2 3" key="1">
    <citation type="submission" date="2016-08" db="EMBL/GenBank/DDBJ databases">
        <title>Novel Firmicute Genomes.</title>
        <authorList>
            <person name="Poppleton D.I."/>
            <person name="Gribaldo S."/>
        </authorList>
    </citation>
    <scope>NUCLEOTIDE SEQUENCE [LARGE SCALE GENOMIC DNA]</scope>
    <source>
        <strain evidence="2 3">RAOx-1</strain>
    </source>
</reference>